<evidence type="ECO:0000313" key="3">
    <source>
        <dbReference type="Proteomes" id="UP000287022"/>
    </source>
</evidence>
<gene>
    <name evidence="2" type="ORF">CWI80_06175</name>
</gene>
<name>A0A432ZAD3_9GAMM</name>
<dbReference type="InterPro" id="IPR036388">
    <property type="entry name" value="WH-like_DNA-bd_sf"/>
</dbReference>
<dbReference type="GO" id="GO:0003700">
    <property type="term" value="F:DNA-binding transcription factor activity"/>
    <property type="evidence" value="ECO:0007669"/>
    <property type="project" value="InterPro"/>
</dbReference>
<dbReference type="Proteomes" id="UP000287022">
    <property type="component" value="Unassembled WGS sequence"/>
</dbReference>
<dbReference type="EMBL" id="PIQE01000001">
    <property type="protein sequence ID" value="RUO74913.1"/>
    <property type="molecule type" value="Genomic_DNA"/>
</dbReference>
<evidence type="ECO:0000313" key="2">
    <source>
        <dbReference type="EMBL" id="RUO74913.1"/>
    </source>
</evidence>
<comment type="caution">
    <text evidence="2">The sequence shown here is derived from an EMBL/GenBank/DDBJ whole genome shotgun (WGS) entry which is preliminary data.</text>
</comment>
<proteinExistence type="predicted"/>
<evidence type="ECO:0000259" key="1">
    <source>
        <dbReference type="SMART" id="SM00347"/>
    </source>
</evidence>
<dbReference type="Pfam" id="PF12802">
    <property type="entry name" value="MarR_2"/>
    <property type="match status" value="1"/>
</dbReference>
<dbReference type="InterPro" id="IPR036390">
    <property type="entry name" value="WH_DNA-bd_sf"/>
</dbReference>
<organism evidence="2 3">
    <name type="scientific">Pseudidiomarina sediminum</name>
    <dbReference type="NCBI Taxonomy" id="431675"/>
    <lineage>
        <taxon>Bacteria</taxon>
        <taxon>Pseudomonadati</taxon>
        <taxon>Pseudomonadota</taxon>
        <taxon>Gammaproteobacteria</taxon>
        <taxon>Alteromonadales</taxon>
        <taxon>Idiomarinaceae</taxon>
        <taxon>Pseudidiomarina</taxon>
    </lineage>
</organism>
<dbReference type="AlphaFoldDB" id="A0A432ZAD3"/>
<feature type="domain" description="HTH marR-type" evidence="1">
    <location>
        <begin position="26"/>
        <end position="125"/>
    </location>
</feature>
<dbReference type="STRING" id="1122124.GCA_000423165_00179"/>
<protein>
    <recommendedName>
        <fullName evidence="1">HTH marR-type domain-containing protein</fullName>
    </recommendedName>
</protein>
<dbReference type="SMART" id="SM00347">
    <property type="entry name" value="HTH_MARR"/>
    <property type="match status" value="1"/>
</dbReference>
<keyword evidence="3" id="KW-1185">Reference proteome</keyword>
<accession>A0A432ZAD3</accession>
<dbReference type="RefSeq" id="WP_026861267.1">
    <property type="nucleotide sequence ID" value="NZ_PIQE01000001.1"/>
</dbReference>
<sequence>MIRSPQFGAILMRSAELIAIQGQQVFDALAIGLPANRISILLALYTQGPLSSTELAKHIGLSRQLIESRLKGSVKDGFFASQPDARDSRKRVYVITPQAMPEAEKIVAIMQDFEQVYATLWQEIGVDLEQALQAMEKGLAKRSLVHRLYDHSPHLEP</sequence>
<dbReference type="SUPFAM" id="SSF46785">
    <property type="entry name" value="Winged helix' DNA-binding domain"/>
    <property type="match status" value="1"/>
</dbReference>
<reference evidence="3" key="1">
    <citation type="journal article" date="2018" name="Front. Microbiol.">
        <title>Genome-Based Analysis Reveals the Taxonomy and Diversity of the Family Idiomarinaceae.</title>
        <authorList>
            <person name="Liu Y."/>
            <person name="Lai Q."/>
            <person name="Shao Z."/>
        </authorList>
    </citation>
    <scope>NUCLEOTIDE SEQUENCE [LARGE SCALE GENOMIC DNA]</scope>
    <source>
        <strain evidence="3">c121</strain>
    </source>
</reference>
<dbReference type="Gene3D" id="1.10.10.10">
    <property type="entry name" value="Winged helix-like DNA-binding domain superfamily/Winged helix DNA-binding domain"/>
    <property type="match status" value="1"/>
</dbReference>
<dbReference type="InterPro" id="IPR000835">
    <property type="entry name" value="HTH_MarR-typ"/>
</dbReference>